<gene>
    <name evidence="2" type="ORF">RJ53_05490</name>
</gene>
<keyword evidence="3" id="KW-1185">Reference proteome</keyword>
<sequence length="420" mass="46547">MHYLRILPPLLLVLILALSAGCTAPDELVDEGDQQVSSGGEVPPDIHLSNVRAFEGGQAYRTGSDLYHVLHLSGSWMEMGRQYGGLVGDELRLFHDEIVDDITSRGIDEADQIREARKSYDGYSPELQELLGGISQTSGLSMDEVLVLNAGMMLLTDAILEGDHPGACSGVGVWDGYTGDGTLVFGRNWDIQRESMQKYMRYLSVVVYHPEEGYPVANIHPLGNVYLETGMNSEGLFIELNNGGHSDPVWYPEREDTSSVLIRVLTESRTVDEAVRMLENTPADLSYILQIADPSHAVSLERATFDTRVRPSDDDGLVVAVNHFIPDYPPHWEGIVAPPRPASVDPRYDNLIRMAQSEEYRGHFTPDLMMQLLEIPIEEGGATFGGTVYQVVAVPETRTIWLRAIDHADWEEIPLAPLFG</sequence>
<dbReference type="PANTHER" id="PTHR35190">
    <property type="entry name" value="PROTEIN DCD1B"/>
    <property type="match status" value="1"/>
</dbReference>
<feature type="domain" description="Peptidase C45 hydrolase" evidence="1">
    <location>
        <begin position="179"/>
        <end position="403"/>
    </location>
</feature>
<evidence type="ECO:0000259" key="1">
    <source>
        <dbReference type="Pfam" id="PF03417"/>
    </source>
</evidence>
<dbReference type="RefSeq" id="WP_211530645.1">
    <property type="nucleotide sequence ID" value="NZ_JWHL01000006.1"/>
</dbReference>
<dbReference type="OrthoDB" id="115254at2157"/>
<dbReference type="InterPro" id="IPR047794">
    <property type="entry name" value="C45_proenzyme-like"/>
</dbReference>
<name>A0A8J8B5D2_9EURY</name>
<proteinExistence type="predicted"/>
<dbReference type="NCBIfam" id="NF040521">
    <property type="entry name" value="C45_proenzyme"/>
    <property type="match status" value="1"/>
</dbReference>
<reference evidence="2" key="1">
    <citation type="submission" date="2014-12" db="EMBL/GenBank/DDBJ databases">
        <authorList>
            <person name="Huang H.-H."/>
            <person name="Chen S.-C."/>
            <person name="Lai M.-C."/>
        </authorList>
    </citation>
    <scope>NUCLEOTIDE SEQUENCE</scope>
    <source>
        <strain evidence="2">K1F9705b</strain>
    </source>
</reference>
<evidence type="ECO:0000313" key="2">
    <source>
        <dbReference type="EMBL" id="MBR1368983.1"/>
    </source>
</evidence>
<comment type="caution">
    <text evidence="2">The sequence shown here is derived from an EMBL/GenBank/DDBJ whole genome shotgun (WGS) entry which is preliminary data.</text>
</comment>
<dbReference type="Pfam" id="PF03417">
    <property type="entry name" value="AAT"/>
    <property type="match status" value="1"/>
</dbReference>
<dbReference type="InterPro" id="IPR005079">
    <property type="entry name" value="Peptidase_C45_hydrolase"/>
</dbReference>
<dbReference type="InterPro" id="IPR047803">
    <property type="entry name" value="DCD1A/B-like"/>
</dbReference>
<dbReference type="Proteomes" id="UP000730161">
    <property type="component" value="Unassembled WGS sequence"/>
</dbReference>
<organism evidence="2 3">
    <name type="scientific">Methanocalculus chunghsingensis</name>
    <dbReference type="NCBI Taxonomy" id="156457"/>
    <lineage>
        <taxon>Archaea</taxon>
        <taxon>Methanobacteriati</taxon>
        <taxon>Methanobacteriota</taxon>
        <taxon>Stenosarchaea group</taxon>
        <taxon>Methanomicrobia</taxon>
        <taxon>Methanomicrobiales</taxon>
        <taxon>Methanocalculaceae</taxon>
        <taxon>Methanocalculus</taxon>
    </lineage>
</organism>
<dbReference type="PANTHER" id="PTHR35190:SF2">
    <property type="entry name" value="PROTEIN DCD1B"/>
    <property type="match status" value="1"/>
</dbReference>
<accession>A0A8J8B5D2</accession>
<dbReference type="PROSITE" id="PS51257">
    <property type="entry name" value="PROKAR_LIPOPROTEIN"/>
    <property type="match status" value="1"/>
</dbReference>
<evidence type="ECO:0000313" key="3">
    <source>
        <dbReference type="Proteomes" id="UP000730161"/>
    </source>
</evidence>
<dbReference type="AlphaFoldDB" id="A0A8J8B5D2"/>
<dbReference type="Gene3D" id="3.60.60.10">
    <property type="entry name" value="Penicillin V Acylase, Chain A"/>
    <property type="match status" value="1"/>
</dbReference>
<dbReference type="EMBL" id="JWHL01000006">
    <property type="protein sequence ID" value="MBR1368983.1"/>
    <property type="molecule type" value="Genomic_DNA"/>
</dbReference>
<protein>
    <recommendedName>
        <fullName evidence="1">Peptidase C45 hydrolase domain-containing protein</fullName>
    </recommendedName>
</protein>